<sequence>HDIPSRNHEETFLEDHHHKTTEIWRACLTSWLGLDSYRDGPLDYAYLDRGSGEAIGNTKSSRWGPYTIS</sequence>
<dbReference type="EMBL" id="KZ293547">
    <property type="protein sequence ID" value="PBK58387.1"/>
    <property type="molecule type" value="Genomic_DNA"/>
</dbReference>
<gene>
    <name evidence="1" type="ORF">ARMSODRAFT_1010174</name>
</gene>
<keyword evidence="2" id="KW-1185">Reference proteome</keyword>
<evidence type="ECO:0000313" key="2">
    <source>
        <dbReference type="Proteomes" id="UP000218334"/>
    </source>
</evidence>
<dbReference type="AlphaFoldDB" id="A0A2H3B1A6"/>
<feature type="non-terminal residue" evidence="1">
    <location>
        <position position="69"/>
    </location>
</feature>
<accession>A0A2H3B1A6</accession>
<protein>
    <submittedName>
        <fullName evidence="1">Uncharacterized protein</fullName>
    </submittedName>
</protein>
<name>A0A2H3B1A6_9AGAR</name>
<proteinExistence type="predicted"/>
<dbReference type="Proteomes" id="UP000218334">
    <property type="component" value="Unassembled WGS sequence"/>
</dbReference>
<feature type="non-terminal residue" evidence="1">
    <location>
        <position position="1"/>
    </location>
</feature>
<organism evidence="1 2">
    <name type="scientific">Armillaria solidipes</name>
    <dbReference type="NCBI Taxonomy" id="1076256"/>
    <lineage>
        <taxon>Eukaryota</taxon>
        <taxon>Fungi</taxon>
        <taxon>Dikarya</taxon>
        <taxon>Basidiomycota</taxon>
        <taxon>Agaricomycotina</taxon>
        <taxon>Agaricomycetes</taxon>
        <taxon>Agaricomycetidae</taxon>
        <taxon>Agaricales</taxon>
        <taxon>Marasmiineae</taxon>
        <taxon>Physalacriaceae</taxon>
        <taxon>Armillaria</taxon>
    </lineage>
</organism>
<evidence type="ECO:0000313" key="1">
    <source>
        <dbReference type="EMBL" id="PBK58387.1"/>
    </source>
</evidence>
<reference evidence="2" key="1">
    <citation type="journal article" date="2017" name="Nat. Ecol. Evol.">
        <title>Genome expansion and lineage-specific genetic innovations in the forest pathogenic fungi Armillaria.</title>
        <authorList>
            <person name="Sipos G."/>
            <person name="Prasanna A.N."/>
            <person name="Walter M.C."/>
            <person name="O'Connor E."/>
            <person name="Balint B."/>
            <person name="Krizsan K."/>
            <person name="Kiss B."/>
            <person name="Hess J."/>
            <person name="Varga T."/>
            <person name="Slot J."/>
            <person name="Riley R."/>
            <person name="Boka B."/>
            <person name="Rigling D."/>
            <person name="Barry K."/>
            <person name="Lee J."/>
            <person name="Mihaltcheva S."/>
            <person name="LaButti K."/>
            <person name="Lipzen A."/>
            <person name="Waldron R."/>
            <person name="Moloney N.M."/>
            <person name="Sperisen C."/>
            <person name="Kredics L."/>
            <person name="Vagvoelgyi C."/>
            <person name="Patrignani A."/>
            <person name="Fitzpatrick D."/>
            <person name="Nagy I."/>
            <person name="Doyle S."/>
            <person name="Anderson J.B."/>
            <person name="Grigoriev I.V."/>
            <person name="Gueldener U."/>
            <person name="Muensterkoetter M."/>
            <person name="Nagy L.G."/>
        </authorList>
    </citation>
    <scope>NUCLEOTIDE SEQUENCE [LARGE SCALE GENOMIC DNA]</scope>
    <source>
        <strain evidence="2">28-4</strain>
    </source>
</reference>